<dbReference type="SUPFAM" id="SSF56655">
    <property type="entry name" value="Carbohydrate phosphatase"/>
    <property type="match status" value="1"/>
</dbReference>
<protein>
    <submittedName>
        <fullName evidence="2">Myo-inositol-1(Or 4)-monophosphatase</fullName>
    </submittedName>
</protein>
<dbReference type="Gene3D" id="3.40.190.80">
    <property type="match status" value="1"/>
</dbReference>
<dbReference type="STRING" id="1210086.GCA_001613105_04084"/>
<sequence length="252" mass="27771">MHQRYKELLSRHIPSFVYASEEADPEVIGNDPDPDLCVIVDPLDTSELAVRGLYGYTHVLVYSRRQARPTIAVVGDIFHHLQVYVAAQDRDGNDRAFLLTRDGHEHTLDRPSQVQLPAALVTNYLMRPEQRFQPLAAQQDFLAALSAESPDGKARGRIGVDFGSIGLCHVAAGLSDAMIEFAKGFAIWDLSPGHYILHAAGGVVTDLQGASIALDYNLDSLTDIKQAMDQRRRFIAAGNVNLAGQIRKSLRQ</sequence>
<accession>A0A370I544</accession>
<keyword evidence="1" id="KW-0460">Magnesium</keyword>
<feature type="binding site" evidence="1">
    <location>
        <position position="43"/>
    </location>
    <ligand>
        <name>Mg(2+)</name>
        <dbReference type="ChEBI" id="CHEBI:18420"/>
        <label>1</label>
        <note>catalytic</note>
    </ligand>
</feature>
<dbReference type="Proteomes" id="UP000254869">
    <property type="component" value="Unassembled WGS sequence"/>
</dbReference>
<feature type="binding site" evidence="1">
    <location>
        <position position="44"/>
    </location>
    <ligand>
        <name>Mg(2+)</name>
        <dbReference type="ChEBI" id="CHEBI:18420"/>
        <label>1</label>
        <note>catalytic</note>
    </ligand>
</feature>
<dbReference type="EMBL" id="QQBC01000005">
    <property type="protein sequence ID" value="RDI65720.1"/>
    <property type="molecule type" value="Genomic_DNA"/>
</dbReference>
<evidence type="ECO:0000313" key="2">
    <source>
        <dbReference type="EMBL" id="RDI65720.1"/>
    </source>
</evidence>
<dbReference type="Gene3D" id="3.30.540.10">
    <property type="entry name" value="Fructose-1,6-Bisphosphatase, subunit A, domain 1"/>
    <property type="match status" value="1"/>
</dbReference>
<gene>
    <name evidence="2" type="ORF">DFR76_10535</name>
</gene>
<keyword evidence="3" id="KW-1185">Reference proteome</keyword>
<organism evidence="2 3">
    <name type="scientific">Nocardia pseudobrasiliensis</name>
    <dbReference type="NCBI Taxonomy" id="45979"/>
    <lineage>
        <taxon>Bacteria</taxon>
        <taxon>Bacillati</taxon>
        <taxon>Actinomycetota</taxon>
        <taxon>Actinomycetes</taxon>
        <taxon>Mycobacteriales</taxon>
        <taxon>Nocardiaceae</taxon>
        <taxon>Nocardia</taxon>
    </lineage>
</organism>
<evidence type="ECO:0000313" key="3">
    <source>
        <dbReference type="Proteomes" id="UP000254869"/>
    </source>
</evidence>
<feature type="binding site" evidence="1">
    <location>
        <position position="21"/>
    </location>
    <ligand>
        <name>Mg(2+)</name>
        <dbReference type="ChEBI" id="CHEBI:18420"/>
        <label>1</label>
        <note>catalytic</note>
    </ligand>
</feature>
<dbReference type="GO" id="GO:0046872">
    <property type="term" value="F:metal ion binding"/>
    <property type="evidence" value="ECO:0007669"/>
    <property type="project" value="UniProtKB-KW"/>
</dbReference>
<proteinExistence type="predicted"/>
<keyword evidence="1" id="KW-0479">Metal-binding</keyword>
<evidence type="ECO:0000256" key="1">
    <source>
        <dbReference type="PIRSR" id="PIRSR600760-2"/>
    </source>
</evidence>
<dbReference type="AlphaFoldDB" id="A0A370I544"/>
<dbReference type="Pfam" id="PF00459">
    <property type="entry name" value="Inositol_P"/>
    <property type="match status" value="1"/>
</dbReference>
<feature type="binding site" evidence="1">
    <location>
        <position position="41"/>
    </location>
    <ligand>
        <name>Mg(2+)</name>
        <dbReference type="ChEBI" id="CHEBI:18420"/>
        <label>1</label>
        <note>catalytic</note>
    </ligand>
</feature>
<comment type="caution">
    <text evidence="2">The sequence shown here is derived from an EMBL/GenBank/DDBJ whole genome shotgun (WGS) entry which is preliminary data.</text>
</comment>
<comment type="cofactor">
    <cofactor evidence="1">
        <name>Mg(2+)</name>
        <dbReference type="ChEBI" id="CHEBI:18420"/>
    </cofactor>
</comment>
<dbReference type="PANTHER" id="PTHR43028">
    <property type="entry name" value="3'(2'),5'-BISPHOSPHATE NUCLEOTIDASE 1"/>
    <property type="match status" value="1"/>
</dbReference>
<name>A0A370I544_9NOCA</name>
<feature type="binding site" evidence="1">
    <location>
        <position position="189"/>
    </location>
    <ligand>
        <name>Mg(2+)</name>
        <dbReference type="ChEBI" id="CHEBI:18420"/>
        <label>1</label>
        <note>catalytic</note>
    </ligand>
</feature>
<dbReference type="PANTHER" id="PTHR43028:SF5">
    <property type="entry name" value="3'(2'),5'-BISPHOSPHATE NUCLEOTIDASE 1"/>
    <property type="match status" value="1"/>
</dbReference>
<dbReference type="InterPro" id="IPR050725">
    <property type="entry name" value="CysQ/Inositol_MonoPase"/>
</dbReference>
<reference evidence="2 3" key="1">
    <citation type="submission" date="2018-07" db="EMBL/GenBank/DDBJ databases">
        <title>Genomic Encyclopedia of Type Strains, Phase IV (KMG-IV): sequencing the most valuable type-strain genomes for metagenomic binning, comparative biology and taxonomic classification.</title>
        <authorList>
            <person name="Goeker M."/>
        </authorList>
    </citation>
    <scope>NUCLEOTIDE SEQUENCE [LARGE SCALE GENOMIC DNA]</scope>
    <source>
        <strain evidence="2 3">DSM 44290</strain>
    </source>
</reference>
<dbReference type="InterPro" id="IPR000760">
    <property type="entry name" value="Inositol_monophosphatase-like"/>
</dbReference>